<evidence type="ECO:0000313" key="2">
    <source>
        <dbReference type="EMBL" id="MDF0749239.1"/>
    </source>
</evidence>
<evidence type="ECO:0000313" key="3">
    <source>
        <dbReference type="Proteomes" id="UP001143391"/>
    </source>
</evidence>
<protein>
    <submittedName>
        <fullName evidence="2">Uncharacterized protein</fullName>
    </submittedName>
</protein>
<keyword evidence="3" id="KW-1185">Reference proteome</keyword>
<feature type="transmembrane region" description="Helical" evidence="1">
    <location>
        <begin position="41"/>
        <end position="60"/>
    </location>
</feature>
<accession>A0ABT5Y6P5</accession>
<organism evidence="2 3">
    <name type="scientific">Marinobacter iranensis</name>
    <dbReference type="NCBI Taxonomy" id="2962607"/>
    <lineage>
        <taxon>Bacteria</taxon>
        <taxon>Pseudomonadati</taxon>
        <taxon>Pseudomonadota</taxon>
        <taxon>Gammaproteobacteria</taxon>
        <taxon>Pseudomonadales</taxon>
        <taxon>Marinobacteraceae</taxon>
        <taxon>Marinobacter</taxon>
    </lineage>
</organism>
<name>A0ABT5Y6P5_9GAMM</name>
<evidence type="ECO:0000256" key="1">
    <source>
        <dbReference type="SAM" id="Phobius"/>
    </source>
</evidence>
<proteinExistence type="predicted"/>
<comment type="caution">
    <text evidence="2">The sequence shown here is derived from an EMBL/GenBank/DDBJ whole genome shotgun (WGS) entry which is preliminary data.</text>
</comment>
<gene>
    <name evidence="2" type="ORF">NLU14_03250</name>
</gene>
<sequence>MNPRLIAVLAVLAAVTAVAIYGYQFNGSLSPDHSRWGEFGSFFGGVLGATFAFFTLMYLAKQVENQWKESKAARLELEMSQRERYVASCLGLLLPKLKEIDEAIDAPLSQLILRAYRDEEQRRVQEFIELLREGLSARSAVMALWVNVSSALSFLEVHDEVRYLNQKTLVAVQVGYDLCRALDETVSIATEIDFERHFDR</sequence>
<reference evidence="2" key="1">
    <citation type="submission" date="2022-07" db="EMBL/GenBank/DDBJ databases">
        <title>Marinobacter iranensis a new bacterium isolate from a hipersaline lake in Iran.</title>
        <authorList>
            <person name="Mohammad A.M.A."/>
            <person name="Cristina S.-P."/>
            <person name="Antonio V."/>
        </authorList>
    </citation>
    <scope>NUCLEOTIDE SEQUENCE</scope>
    <source>
        <strain evidence="2">71-i</strain>
    </source>
</reference>
<dbReference type="EMBL" id="JANCMW010000002">
    <property type="protein sequence ID" value="MDF0749239.1"/>
    <property type="molecule type" value="Genomic_DNA"/>
</dbReference>
<dbReference type="RefSeq" id="WP_275704736.1">
    <property type="nucleotide sequence ID" value="NZ_JANCMW010000002.1"/>
</dbReference>
<keyword evidence="1" id="KW-0472">Membrane</keyword>
<keyword evidence="1" id="KW-0812">Transmembrane</keyword>
<dbReference type="Proteomes" id="UP001143391">
    <property type="component" value="Unassembled WGS sequence"/>
</dbReference>
<keyword evidence="1" id="KW-1133">Transmembrane helix</keyword>